<feature type="chain" id="PRO_5039515008" evidence="2">
    <location>
        <begin position="21"/>
        <end position="270"/>
    </location>
</feature>
<dbReference type="SUPFAM" id="SSF55166">
    <property type="entry name" value="Hedgehog/DD-peptidase"/>
    <property type="match status" value="1"/>
</dbReference>
<accession>A0A1G9U325</accession>
<keyword evidence="2" id="KW-0732">Signal</keyword>
<dbReference type="Proteomes" id="UP000199182">
    <property type="component" value="Unassembled WGS sequence"/>
</dbReference>
<evidence type="ECO:0000313" key="5">
    <source>
        <dbReference type="Proteomes" id="UP000199182"/>
    </source>
</evidence>
<dbReference type="Pfam" id="PF02557">
    <property type="entry name" value="VanY"/>
    <property type="match status" value="1"/>
</dbReference>
<evidence type="ECO:0000256" key="1">
    <source>
        <dbReference type="SAM" id="MobiDB-lite"/>
    </source>
</evidence>
<name>A0A1G9U325_9FIRM</name>
<feature type="signal peptide" evidence="2">
    <location>
        <begin position="1"/>
        <end position="20"/>
    </location>
</feature>
<keyword evidence="5" id="KW-1185">Reference proteome</keyword>
<keyword evidence="4" id="KW-0645">Protease</keyword>
<sequence length="270" mass="29915">MIVVTVAVLLLLTSCTYGLTDGSSSTQPDVSQEVSSSVSSALPETSAAESAAVSSQTDSKPAESKAGSSSEEAVPVNAGDKWNLILVNRAHPLPESFKVDLSEIKGSAYDVDSRVVENLDDMLAAAKKDGMKLQVISAYRSVAKQKTLYSQKVSEYVKLGYSQKDAEAEAARWVAVPNTSEHHTGLASDIVGVEWYQKHGDLDDTFDQTEEFKWLISHCTEYGFVLRYPKDKQDITGITYEPWHYRYVGKETAEYMTKNNLCLEEYWEKQ</sequence>
<dbReference type="GO" id="GO:0006508">
    <property type="term" value="P:proteolysis"/>
    <property type="evidence" value="ECO:0007669"/>
    <property type="project" value="InterPro"/>
</dbReference>
<evidence type="ECO:0000259" key="3">
    <source>
        <dbReference type="Pfam" id="PF02557"/>
    </source>
</evidence>
<feature type="domain" description="D-alanyl-D-alanine carboxypeptidase-like core" evidence="3">
    <location>
        <begin position="111"/>
        <end position="250"/>
    </location>
</feature>
<dbReference type="Gene3D" id="3.30.1380.10">
    <property type="match status" value="1"/>
</dbReference>
<dbReference type="EMBL" id="FNID01000001">
    <property type="protein sequence ID" value="SDM54389.1"/>
    <property type="molecule type" value="Genomic_DNA"/>
</dbReference>
<feature type="compositionally biased region" description="Low complexity" evidence="1">
    <location>
        <begin position="64"/>
        <end position="73"/>
    </location>
</feature>
<reference evidence="4 5" key="1">
    <citation type="submission" date="2016-10" db="EMBL/GenBank/DDBJ databases">
        <authorList>
            <person name="de Groot N.N."/>
        </authorList>
    </citation>
    <scope>NUCLEOTIDE SEQUENCE [LARGE SCALE GENOMIC DNA]</scope>
    <source>
        <strain evidence="4 5">CGMCC 1.5012</strain>
    </source>
</reference>
<proteinExistence type="predicted"/>
<dbReference type="STRING" id="258515.SAMN05192585_10161"/>
<dbReference type="PANTHER" id="PTHR34385">
    <property type="entry name" value="D-ALANYL-D-ALANINE CARBOXYPEPTIDASE"/>
    <property type="match status" value="1"/>
</dbReference>
<evidence type="ECO:0000256" key="2">
    <source>
        <dbReference type="SAM" id="SignalP"/>
    </source>
</evidence>
<dbReference type="InterPro" id="IPR052179">
    <property type="entry name" value="DD-CPase-like"/>
</dbReference>
<dbReference type="PANTHER" id="PTHR34385:SF1">
    <property type="entry name" value="PEPTIDOGLYCAN L-ALANYL-D-GLUTAMATE ENDOPEPTIDASE CWLK"/>
    <property type="match status" value="1"/>
</dbReference>
<dbReference type="InterPro" id="IPR009045">
    <property type="entry name" value="Zn_M74/Hedgehog-like"/>
</dbReference>
<dbReference type="CDD" id="cd14852">
    <property type="entry name" value="LD-carboxypeptidase"/>
    <property type="match status" value="1"/>
</dbReference>
<protein>
    <submittedName>
        <fullName evidence="4">D-Ala-D-Ala carboxypeptidase. Metallo peptidase. MEROPS family M15B</fullName>
    </submittedName>
</protein>
<evidence type="ECO:0000313" key="4">
    <source>
        <dbReference type="EMBL" id="SDM54389.1"/>
    </source>
</evidence>
<dbReference type="AlphaFoldDB" id="A0A1G9U325"/>
<gene>
    <name evidence="4" type="ORF">SAMN05192585_10161</name>
</gene>
<keyword evidence="4" id="KW-0121">Carboxypeptidase</keyword>
<feature type="compositionally biased region" description="Low complexity" evidence="1">
    <location>
        <begin position="30"/>
        <end position="55"/>
    </location>
</feature>
<keyword evidence="4" id="KW-0378">Hydrolase</keyword>
<feature type="region of interest" description="Disordered" evidence="1">
    <location>
        <begin position="21"/>
        <end position="74"/>
    </location>
</feature>
<dbReference type="InterPro" id="IPR058193">
    <property type="entry name" value="VanY/YodJ_core_dom"/>
</dbReference>
<organism evidence="4 5">
    <name type="scientific">Acetanaerobacterium elongatum</name>
    <dbReference type="NCBI Taxonomy" id="258515"/>
    <lineage>
        <taxon>Bacteria</taxon>
        <taxon>Bacillati</taxon>
        <taxon>Bacillota</taxon>
        <taxon>Clostridia</taxon>
        <taxon>Eubacteriales</taxon>
        <taxon>Oscillospiraceae</taxon>
        <taxon>Acetanaerobacterium</taxon>
    </lineage>
</organism>
<dbReference type="GO" id="GO:0004180">
    <property type="term" value="F:carboxypeptidase activity"/>
    <property type="evidence" value="ECO:0007669"/>
    <property type="project" value="UniProtKB-KW"/>
</dbReference>
<dbReference type="InterPro" id="IPR003709">
    <property type="entry name" value="VanY-like_core_dom"/>
</dbReference>